<evidence type="ECO:0000259" key="3">
    <source>
        <dbReference type="PROSITE" id="PS50977"/>
    </source>
</evidence>
<dbReference type="InterPro" id="IPR009057">
    <property type="entry name" value="Homeodomain-like_sf"/>
</dbReference>
<dbReference type="InterPro" id="IPR050109">
    <property type="entry name" value="HTH-type_TetR-like_transc_reg"/>
</dbReference>
<dbReference type="GO" id="GO:0003700">
    <property type="term" value="F:DNA-binding transcription factor activity"/>
    <property type="evidence" value="ECO:0007669"/>
    <property type="project" value="TreeGrafter"/>
</dbReference>
<evidence type="ECO:0000256" key="2">
    <source>
        <dbReference type="PROSITE-ProRule" id="PRU00335"/>
    </source>
</evidence>
<dbReference type="PROSITE" id="PS50977">
    <property type="entry name" value="HTH_TETR_2"/>
    <property type="match status" value="1"/>
</dbReference>
<name>A0A3D9HQ61_9PROT</name>
<dbReference type="AlphaFoldDB" id="A0A3D9HQ61"/>
<evidence type="ECO:0000256" key="1">
    <source>
        <dbReference type="ARBA" id="ARBA00023125"/>
    </source>
</evidence>
<reference evidence="4 5" key="1">
    <citation type="submission" date="2018-07" db="EMBL/GenBank/DDBJ databases">
        <title>Genomic Encyclopedia of Type Strains, Phase III (KMG-III): the genomes of soil and plant-associated and newly described type strains.</title>
        <authorList>
            <person name="Whitman W."/>
        </authorList>
    </citation>
    <scope>NUCLEOTIDE SEQUENCE [LARGE SCALE GENOMIC DNA]</scope>
    <source>
        <strain evidence="4 5">CECT 8488</strain>
    </source>
</reference>
<dbReference type="Gene3D" id="1.10.357.10">
    <property type="entry name" value="Tetracycline Repressor, domain 2"/>
    <property type="match status" value="1"/>
</dbReference>
<evidence type="ECO:0000313" key="4">
    <source>
        <dbReference type="EMBL" id="RED51535.1"/>
    </source>
</evidence>
<dbReference type="GO" id="GO:0000976">
    <property type="term" value="F:transcription cis-regulatory region binding"/>
    <property type="evidence" value="ECO:0007669"/>
    <property type="project" value="TreeGrafter"/>
</dbReference>
<dbReference type="Proteomes" id="UP000256845">
    <property type="component" value="Unassembled WGS sequence"/>
</dbReference>
<sequence length="197" mass="22756">MEIKLPETKANTKRTSKLGRSEWIEAAFRLLTESGVTSINVEKLAKRLGVTKGSFYWHFKDRTELLEAVLDKWHDQYVIAKVEHMGGDAYTRLINLLDVVPRKRGSKHLGGSMELAMRSWARYDDDAENVVADVDRLRVNYVADLLRELGFPEEELESRAFLIYAYVMCQGIFSFEKTDDILERIHNTCTDILIPRD</sequence>
<evidence type="ECO:0000313" key="5">
    <source>
        <dbReference type="Proteomes" id="UP000256845"/>
    </source>
</evidence>
<feature type="DNA-binding region" description="H-T-H motif" evidence="2">
    <location>
        <begin position="40"/>
        <end position="59"/>
    </location>
</feature>
<dbReference type="Pfam" id="PF00440">
    <property type="entry name" value="TetR_N"/>
    <property type="match status" value="1"/>
</dbReference>
<dbReference type="EMBL" id="QRDW01000003">
    <property type="protein sequence ID" value="RED51535.1"/>
    <property type="molecule type" value="Genomic_DNA"/>
</dbReference>
<organism evidence="4 5">
    <name type="scientific">Aestuariispira insulae</name>
    <dbReference type="NCBI Taxonomy" id="1461337"/>
    <lineage>
        <taxon>Bacteria</taxon>
        <taxon>Pseudomonadati</taxon>
        <taxon>Pseudomonadota</taxon>
        <taxon>Alphaproteobacteria</taxon>
        <taxon>Rhodospirillales</taxon>
        <taxon>Kiloniellaceae</taxon>
        <taxon>Aestuariispira</taxon>
    </lineage>
</organism>
<dbReference type="PANTHER" id="PTHR30055:SF239">
    <property type="entry name" value="TRANSCRIPTIONAL REGULATORY PROTEIN"/>
    <property type="match status" value="1"/>
</dbReference>
<dbReference type="InterPro" id="IPR001647">
    <property type="entry name" value="HTH_TetR"/>
</dbReference>
<dbReference type="PANTHER" id="PTHR30055">
    <property type="entry name" value="HTH-TYPE TRANSCRIPTIONAL REGULATOR RUTR"/>
    <property type="match status" value="1"/>
</dbReference>
<feature type="domain" description="HTH tetR-type" evidence="3">
    <location>
        <begin position="17"/>
        <end position="77"/>
    </location>
</feature>
<keyword evidence="1 2" id="KW-0238">DNA-binding</keyword>
<proteinExistence type="predicted"/>
<accession>A0A3D9HQ61</accession>
<protein>
    <submittedName>
        <fullName evidence="4">TetR family transcriptional regulator</fullName>
    </submittedName>
</protein>
<gene>
    <name evidence="4" type="ORF">DFP90_103338</name>
</gene>
<dbReference type="SUPFAM" id="SSF46689">
    <property type="entry name" value="Homeodomain-like"/>
    <property type="match status" value="1"/>
</dbReference>
<comment type="caution">
    <text evidence="4">The sequence shown here is derived from an EMBL/GenBank/DDBJ whole genome shotgun (WGS) entry which is preliminary data.</text>
</comment>
<dbReference type="PRINTS" id="PR00455">
    <property type="entry name" value="HTHTETR"/>
</dbReference>
<dbReference type="OrthoDB" id="9812484at2"/>
<keyword evidence="5" id="KW-1185">Reference proteome</keyword>